<name>A0A2T7NQ56_POMCA</name>
<proteinExistence type="inferred from homology"/>
<evidence type="ECO:0000313" key="14">
    <source>
        <dbReference type="Proteomes" id="UP000245119"/>
    </source>
</evidence>
<dbReference type="Pfam" id="PF02732">
    <property type="entry name" value="ERCC4"/>
    <property type="match status" value="1"/>
</dbReference>
<dbReference type="EMBL" id="PZQS01000010">
    <property type="protein sequence ID" value="PVD23305.1"/>
    <property type="molecule type" value="Genomic_DNA"/>
</dbReference>
<dbReference type="CDD" id="cd20078">
    <property type="entry name" value="XPF_nuclease_XPF_euk"/>
    <property type="match status" value="1"/>
</dbReference>
<feature type="compositionally biased region" description="Basic and acidic residues" evidence="11">
    <location>
        <begin position="630"/>
        <end position="643"/>
    </location>
</feature>
<evidence type="ECO:0000256" key="2">
    <source>
        <dbReference type="ARBA" id="ARBA00010015"/>
    </source>
</evidence>
<protein>
    <recommendedName>
        <fullName evidence="10">DNA repair endonuclease XPF</fullName>
    </recommendedName>
</protein>
<dbReference type="GO" id="GO:0003684">
    <property type="term" value="F:damaged DNA binding"/>
    <property type="evidence" value="ECO:0007669"/>
    <property type="project" value="TreeGrafter"/>
</dbReference>
<evidence type="ECO:0000259" key="12">
    <source>
        <dbReference type="SMART" id="SM00891"/>
    </source>
</evidence>
<reference evidence="13 14" key="1">
    <citation type="submission" date="2018-04" db="EMBL/GenBank/DDBJ databases">
        <title>The genome of golden apple snail Pomacea canaliculata provides insight into stress tolerance and invasive adaptation.</title>
        <authorList>
            <person name="Liu C."/>
            <person name="Liu B."/>
            <person name="Ren Y."/>
            <person name="Zhang Y."/>
            <person name="Wang H."/>
            <person name="Li S."/>
            <person name="Jiang F."/>
            <person name="Yin L."/>
            <person name="Zhang G."/>
            <person name="Qian W."/>
            <person name="Fan W."/>
        </authorList>
    </citation>
    <scope>NUCLEOTIDE SEQUENCE [LARGE SCALE GENOMIC DNA]</scope>
    <source>
        <strain evidence="13">SZHN2017</strain>
        <tissue evidence="13">Muscle</tissue>
    </source>
</reference>
<dbReference type="PANTHER" id="PTHR10150:SF0">
    <property type="entry name" value="DNA REPAIR ENDONUCLEASE XPF"/>
    <property type="match status" value="1"/>
</dbReference>
<keyword evidence="5" id="KW-0227">DNA damage</keyword>
<feature type="domain" description="ERCC4" evidence="12">
    <location>
        <begin position="664"/>
        <end position="744"/>
    </location>
</feature>
<keyword evidence="9" id="KW-0539">Nucleus</keyword>
<keyword evidence="7" id="KW-0238">DNA-binding</keyword>
<dbReference type="FunFam" id="3.40.50.10130:FF:000002">
    <property type="entry name" value="DNA repair endonuclease XPF"/>
    <property type="match status" value="1"/>
</dbReference>
<keyword evidence="14" id="KW-1185">Reference proteome</keyword>
<evidence type="ECO:0000256" key="6">
    <source>
        <dbReference type="ARBA" id="ARBA00022801"/>
    </source>
</evidence>
<evidence type="ECO:0000313" key="13">
    <source>
        <dbReference type="EMBL" id="PVD23305.1"/>
    </source>
</evidence>
<dbReference type="Gene3D" id="1.10.150.20">
    <property type="entry name" value="5' to 3' exonuclease, C-terminal subdomain"/>
    <property type="match status" value="1"/>
</dbReference>
<evidence type="ECO:0000256" key="9">
    <source>
        <dbReference type="ARBA" id="ARBA00023242"/>
    </source>
</evidence>
<evidence type="ECO:0000256" key="5">
    <source>
        <dbReference type="ARBA" id="ARBA00022763"/>
    </source>
</evidence>
<evidence type="ECO:0000256" key="10">
    <source>
        <dbReference type="ARBA" id="ARBA00072370"/>
    </source>
</evidence>
<feature type="region of interest" description="Disordered" evidence="11">
    <location>
        <begin position="336"/>
        <end position="359"/>
    </location>
</feature>
<feature type="compositionally biased region" description="Basic and acidic residues" evidence="11">
    <location>
        <begin position="336"/>
        <end position="350"/>
    </location>
</feature>
<dbReference type="Gene3D" id="3.40.50.10130">
    <property type="match status" value="1"/>
</dbReference>
<feature type="compositionally biased region" description="Polar residues" evidence="11">
    <location>
        <begin position="457"/>
        <end position="470"/>
    </location>
</feature>
<feature type="compositionally biased region" description="Basic and acidic residues" evidence="11">
    <location>
        <begin position="501"/>
        <end position="520"/>
    </location>
</feature>
<sequence>MFLLEYENQMFLEGFHNDGLFIMSRGLGIDRLFLSFLGVYNDPGSLVLVLNTNSNDENNFMHQLETQGIQPLPKIITNEVNAAERLKTYMEGGVQFVTSRILVVDFLTNRVPVEKVTGILVYKAHKVIESCQEAFILRLYREKNQTGFIKAFSDNPEAFTSGFCHVQRVMKNIYVKKLFLWPRFHASVVSSLDKHKVEVVELHLQLTPSMTNCQTALLDLINACIKELKRCTPAVDMEEITVETALGRDFDRMVRLQLDPIWHMLSSKTRQLVADLKTLRLVLRNLTQYDCVTFYNLVNSIRTSEKAFGQNTGWLFLGAADSLFVNARERLFSKKESKKDKTDSEGEKCKQNYSEPELEEPPKWQALREVLNEIDLEIQKISSTAGSSVAEKCRVLVCAEDDRTCNQLREFLCKGAQGVLSRLYKKCITIKTGGLENKEDARQEQRKKYGKRKAQNAPCTSSKLTLTQMARNAEARCEEDDQQEMSEPGEVQSDEDLLLSDPKDTVEDEEKAIMSEEPVRDPTLSSKDSYYGLVSGPVTILHPLQGCTDPHGLTQTLLEIQPTYVVMYDPDMQFVRQLEVFQASNPSRQLRVYFLLYVGSVEEQRYLTTLRREKEAFEFLIREKATMVIPEERDGKQENDPRDSISVNESTRKGGLPSQPEQQKIIVDMREFRSELPSLIHRRGITVEPVTLEVGDYVLTPDICVERKSVSDLIGSLNSGRLYNQCVAMCRCYKRPVLLIEFDANKSFSLQGKYPTVGEVSLQETTSRLALLTMHFPKLRILWCPSPYATAEIFEELKVNRAQPDSTTALLMKAGGETVEWGDQYSHIPQDMVLRMPGVTTKNYHSVLKKFDNILAVSKASLEELTAVLGNSVQAQQLYNFFHKKCDFSDTSGKRSPKPAKHSAKRKK</sequence>
<gene>
    <name evidence="13" type="ORF">C0Q70_16573</name>
</gene>
<dbReference type="GO" id="GO:0000014">
    <property type="term" value="F:single-stranded DNA endodeoxyribonuclease activity"/>
    <property type="evidence" value="ECO:0007669"/>
    <property type="project" value="TreeGrafter"/>
</dbReference>
<dbReference type="PANTHER" id="PTHR10150">
    <property type="entry name" value="DNA REPAIR ENDONUCLEASE XPF"/>
    <property type="match status" value="1"/>
</dbReference>
<feature type="compositionally biased region" description="Basic residues" evidence="11">
    <location>
        <begin position="895"/>
        <end position="908"/>
    </location>
</feature>
<dbReference type="Proteomes" id="UP000245119">
    <property type="component" value="Linkage Group LG10"/>
</dbReference>
<dbReference type="GO" id="GO:0000724">
    <property type="term" value="P:double-strand break repair via homologous recombination"/>
    <property type="evidence" value="ECO:0007669"/>
    <property type="project" value="TreeGrafter"/>
</dbReference>
<comment type="subcellular location">
    <subcellularLocation>
        <location evidence="1">Nucleus</location>
    </subcellularLocation>
</comment>
<keyword evidence="3" id="KW-0540">Nuclease</keyword>
<comment type="caution">
    <text evidence="13">The sequence shown here is derived from an EMBL/GenBank/DDBJ whole genome shotgun (WGS) entry which is preliminary data.</text>
</comment>
<keyword evidence="6" id="KW-0378">Hydrolase</keyword>
<dbReference type="GO" id="GO:0003697">
    <property type="term" value="F:single-stranded DNA binding"/>
    <property type="evidence" value="ECO:0007669"/>
    <property type="project" value="InterPro"/>
</dbReference>
<dbReference type="InterPro" id="IPR011335">
    <property type="entry name" value="Restrct_endonuc-II-like"/>
</dbReference>
<evidence type="ECO:0000256" key="1">
    <source>
        <dbReference type="ARBA" id="ARBA00004123"/>
    </source>
</evidence>
<keyword evidence="8" id="KW-0234">DNA repair</keyword>
<evidence type="ECO:0000256" key="3">
    <source>
        <dbReference type="ARBA" id="ARBA00022722"/>
    </source>
</evidence>
<keyword evidence="4" id="KW-0255">Endonuclease</keyword>
<evidence type="ECO:0000256" key="11">
    <source>
        <dbReference type="SAM" id="MobiDB-lite"/>
    </source>
</evidence>
<organism evidence="13 14">
    <name type="scientific">Pomacea canaliculata</name>
    <name type="common">Golden apple snail</name>
    <dbReference type="NCBI Taxonomy" id="400727"/>
    <lineage>
        <taxon>Eukaryota</taxon>
        <taxon>Metazoa</taxon>
        <taxon>Spiralia</taxon>
        <taxon>Lophotrochozoa</taxon>
        <taxon>Mollusca</taxon>
        <taxon>Gastropoda</taxon>
        <taxon>Caenogastropoda</taxon>
        <taxon>Architaenioglossa</taxon>
        <taxon>Ampullarioidea</taxon>
        <taxon>Ampullariidae</taxon>
        <taxon>Pomacea</taxon>
    </lineage>
</organism>
<comment type="similarity">
    <text evidence="2">Belongs to the XPF family.</text>
</comment>
<dbReference type="SUPFAM" id="SSF52980">
    <property type="entry name" value="Restriction endonuclease-like"/>
    <property type="match status" value="1"/>
</dbReference>
<feature type="compositionally biased region" description="Basic and acidic residues" evidence="11">
    <location>
        <begin position="438"/>
        <end position="447"/>
    </location>
</feature>
<accession>A0A2T7NQ56</accession>
<dbReference type="GO" id="GO:1901255">
    <property type="term" value="P:nucleotide-excision repair involved in interstrand cross-link repair"/>
    <property type="evidence" value="ECO:0007669"/>
    <property type="project" value="TreeGrafter"/>
</dbReference>
<dbReference type="InterPro" id="IPR047520">
    <property type="entry name" value="XPF_nuclease"/>
</dbReference>
<dbReference type="OMA" id="THILDIM"/>
<dbReference type="GO" id="GO:0000712">
    <property type="term" value="P:resolution of meiotic recombination intermediates"/>
    <property type="evidence" value="ECO:0007669"/>
    <property type="project" value="TreeGrafter"/>
</dbReference>
<dbReference type="SUPFAM" id="SSF47781">
    <property type="entry name" value="RuvA domain 2-like"/>
    <property type="match status" value="1"/>
</dbReference>
<dbReference type="STRING" id="400727.A0A2T7NQ56"/>
<dbReference type="AlphaFoldDB" id="A0A2T7NQ56"/>
<dbReference type="GO" id="GO:0000110">
    <property type="term" value="C:nucleotide-excision repair factor 1 complex"/>
    <property type="evidence" value="ECO:0007669"/>
    <property type="project" value="TreeGrafter"/>
</dbReference>
<dbReference type="SMART" id="SM00891">
    <property type="entry name" value="ERCC4"/>
    <property type="match status" value="1"/>
</dbReference>
<dbReference type="InterPro" id="IPR006166">
    <property type="entry name" value="ERCC4_domain"/>
</dbReference>
<evidence type="ECO:0000256" key="8">
    <source>
        <dbReference type="ARBA" id="ARBA00023204"/>
    </source>
</evidence>
<dbReference type="OrthoDB" id="361020at2759"/>
<feature type="region of interest" description="Disordered" evidence="11">
    <location>
        <begin position="630"/>
        <end position="660"/>
    </location>
</feature>
<feature type="region of interest" description="Disordered" evidence="11">
    <location>
        <begin position="438"/>
        <end position="526"/>
    </location>
</feature>
<dbReference type="InterPro" id="IPR006167">
    <property type="entry name" value="XPF"/>
</dbReference>
<feature type="region of interest" description="Disordered" evidence="11">
    <location>
        <begin position="889"/>
        <end position="908"/>
    </location>
</feature>
<dbReference type="NCBIfam" id="TIGR00596">
    <property type="entry name" value="rad1"/>
    <property type="match status" value="1"/>
</dbReference>
<dbReference type="InterPro" id="IPR010994">
    <property type="entry name" value="RuvA_2-like"/>
</dbReference>
<evidence type="ECO:0000256" key="7">
    <source>
        <dbReference type="ARBA" id="ARBA00023125"/>
    </source>
</evidence>
<evidence type="ECO:0000256" key="4">
    <source>
        <dbReference type="ARBA" id="ARBA00022759"/>
    </source>
</evidence>